<dbReference type="Gene3D" id="3.30.560.10">
    <property type="entry name" value="Glucose Oxidase, domain 3"/>
    <property type="match status" value="1"/>
</dbReference>
<name>A0A151JUB7_9HYME</name>
<keyword evidence="6" id="KW-1185">Reference proteome</keyword>
<dbReference type="InterPro" id="IPR007867">
    <property type="entry name" value="GMC_OxRtase_C"/>
</dbReference>
<dbReference type="PANTHER" id="PTHR11552:SF217">
    <property type="entry name" value="GLUCOSE DEHYDROGENASE [FAD, QUINONE]"/>
    <property type="match status" value="1"/>
</dbReference>
<feature type="domain" description="Glucose-methanol-choline oxidoreductase N-terminal" evidence="4">
    <location>
        <begin position="884"/>
        <end position="898"/>
    </location>
</feature>
<evidence type="ECO:0000259" key="3">
    <source>
        <dbReference type="PROSITE" id="PS00623"/>
    </source>
</evidence>
<evidence type="ECO:0000259" key="4">
    <source>
        <dbReference type="PROSITE" id="PS00624"/>
    </source>
</evidence>
<accession>A0A151JUB7</accession>
<comment type="similarity">
    <text evidence="1 2">Belongs to the GMC oxidoreductase family.</text>
</comment>
<dbReference type="Pfam" id="PF00732">
    <property type="entry name" value="GMC_oxred_N"/>
    <property type="match status" value="1"/>
</dbReference>
<dbReference type="InterPro" id="IPR036188">
    <property type="entry name" value="FAD/NAD-bd_sf"/>
</dbReference>
<protein>
    <submittedName>
        <fullName evidence="5">Glucose dehydrogenase [acceptor]</fullName>
    </submittedName>
</protein>
<dbReference type="PROSITE" id="PS00624">
    <property type="entry name" value="GMC_OXRED_2"/>
    <property type="match status" value="1"/>
</dbReference>
<dbReference type="SUPFAM" id="SSF51905">
    <property type="entry name" value="FAD/NAD(P)-binding domain"/>
    <property type="match status" value="1"/>
</dbReference>
<dbReference type="InterPro" id="IPR000172">
    <property type="entry name" value="GMC_OxRdtase_N"/>
</dbReference>
<feature type="domain" description="Glucose-methanol-choline oxidoreductase N-terminal" evidence="3">
    <location>
        <begin position="709"/>
        <end position="732"/>
    </location>
</feature>
<dbReference type="AlphaFoldDB" id="A0A151JUB7"/>
<dbReference type="Pfam" id="PF05199">
    <property type="entry name" value="GMC_oxred_C"/>
    <property type="match status" value="1"/>
</dbReference>
<dbReference type="InterPro" id="IPR012132">
    <property type="entry name" value="GMC_OxRdtase"/>
</dbReference>
<dbReference type="EMBL" id="KQ981799">
    <property type="protein sequence ID" value="KYN35699.1"/>
    <property type="molecule type" value="Genomic_DNA"/>
</dbReference>
<reference evidence="5 6" key="1">
    <citation type="submission" date="2016-03" db="EMBL/GenBank/DDBJ databases">
        <title>Trachymyrmex septentrionalis WGS genome.</title>
        <authorList>
            <person name="Nygaard S."/>
            <person name="Hu H."/>
            <person name="Boomsma J."/>
            <person name="Zhang G."/>
        </authorList>
    </citation>
    <scope>NUCLEOTIDE SEQUENCE [LARGE SCALE GENOMIC DNA]</scope>
    <source>
        <strain evidence="5">Tsep2-gDNA-1</strain>
        <tissue evidence="5">Whole body</tissue>
    </source>
</reference>
<dbReference type="GO" id="GO:0050660">
    <property type="term" value="F:flavin adenine dinucleotide binding"/>
    <property type="evidence" value="ECO:0007669"/>
    <property type="project" value="InterPro"/>
</dbReference>
<gene>
    <name evidence="5" type="ORF">ALC56_09997</name>
</gene>
<keyword evidence="2" id="KW-0285">Flavoprotein</keyword>
<evidence type="ECO:0000313" key="5">
    <source>
        <dbReference type="EMBL" id="KYN35699.1"/>
    </source>
</evidence>
<dbReference type="PANTHER" id="PTHR11552">
    <property type="entry name" value="GLUCOSE-METHANOL-CHOLINE GMC OXIDOREDUCTASE"/>
    <property type="match status" value="1"/>
</dbReference>
<dbReference type="Gene3D" id="3.50.50.60">
    <property type="entry name" value="FAD/NAD(P)-binding domain"/>
    <property type="match status" value="1"/>
</dbReference>
<organism evidence="5 6">
    <name type="scientific">Trachymyrmex septentrionalis</name>
    <dbReference type="NCBI Taxonomy" id="34720"/>
    <lineage>
        <taxon>Eukaryota</taxon>
        <taxon>Metazoa</taxon>
        <taxon>Ecdysozoa</taxon>
        <taxon>Arthropoda</taxon>
        <taxon>Hexapoda</taxon>
        <taxon>Insecta</taxon>
        <taxon>Pterygota</taxon>
        <taxon>Neoptera</taxon>
        <taxon>Endopterygota</taxon>
        <taxon>Hymenoptera</taxon>
        <taxon>Apocrita</taxon>
        <taxon>Aculeata</taxon>
        <taxon>Formicoidea</taxon>
        <taxon>Formicidae</taxon>
        <taxon>Myrmicinae</taxon>
        <taxon>Trachymyrmex</taxon>
    </lineage>
</organism>
<dbReference type="GO" id="GO:0016614">
    <property type="term" value="F:oxidoreductase activity, acting on CH-OH group of donors"/>
    <property type="evidence" value="ECO:0007669"/>
    <property type="project" value="InterPro"/>
</dbReference>
<evidence type="ECO:0000256" key="2">
    <source>
        <dbReference type="RuleBase" id="RU003968"/>
    </source>
</evidence>
<sequence>MLYCSKSRRECKQQLARCVLEREYYENAVSCAGFECPSGKRCILREILCVSPPCKLAKSCENEKDVQTWFDQCKSLNCASEYECFLRRPENNCPTCTHTPDCMFTIEDELISKYCYGWICPRAQKCVVRIVGSCKGFNCTIERLCHASSISSTEHNANNEVSKQSSTRRTLVQAERELIRQAQERSRNYPTTSKKVEDFLQRYYSNIVRNISLLNSLIKSSTSPTILPADGRKSEPIMSRDTNKLETPRNIYITTNEFPLPLMLEDINFFDQGYPIWIKNDPYRSWEVKDEKGWRYLAPQEPYKILLPPYEPVILVEDMGKREQFLPFFTDLFSEATSMSLPEITPADIGNSKTDNTSTIADETIQIDYTNISSTTAKIENIKTNHTNDESPNDYRVFPMTEKTSTASINIRNEELDSYDDYEWEPWYMIRDYLDQNEPRSNRKQESKLTLDCIMLKQSNNKRKKIKIRITGYQNCTRLNVRKLPTFRQITDEKKSRVSEMRYVDGRNKNIATFSPPASTGQSDYSTRDEKLHGLANYPYDTISVHYVGKSSREYGGSSKVAFKRFVERGRKYSCNCPLTTSAGPTLASTCGGSSFMLFMGLLEVFLRSQCDLEDPCNRPAPPSSVNTRYDFVVIGGGSAGATVAARLSEEPRFSVLLLEAGLDEPTGTQIPSFFFNFIGSDIDWQYTTESEDEACLNKEHKKCYWPRGKVLGGTSVMNGMMYMRGSRKDYDDWAKLGNVGWSYRDVLPFFIRSEDNQQVNSMDYGYHGVGGPLTVMQFPYHPPLSTSLLEAGKELGYDTVDLNGRTHTGFAIAQTTSRNGSRLSTARAFLRPARNRPNLHIMLNSTATRILFDENNRAVGVEFLHDGMTKHVSVAKEVIVSGGAVNSPQILLNSGIGPRDELNTVGVPVVRDLPGVGKNLHNHVAYALIFTINDTDTTPLNWATAMEYLLFRDGLMSGTGISEVTAMINTKYANPKEDHPDVQLIFGGYLADCAETGMVGEKKGANRTIYVIPTILHPKSRGYLRLRNNDPLSKPLIYPKYLTHPDDSAALVEAVKFSIRLTDTQALKRYGFELDRTPVKNCEHLKFGCDAYWECAIRHDTAPENHQAGSCKMGPPDDPMAVVDNQLRVRGVRGVRVADTSIMPRVTSGNTNAPAIMIGERAADFIKKTWIG</sequence>
<dbReference type="Proteomes" id="UP000078541">
    <property type="component" value="Unassembled WGS sequence"/>
</dbReference>
<proteinExistence type="inferred from homology"/>
<dbReference type="SUPFAM" id="SSF54373">
    <property type="entry name" value="FAD-linked reductases, C-terminal domain"/>
    <property type="match status" value="1"/>
</dbReference>
<dbReference type="STRING" id="34720.A0A151JUB7"/>
<evidence type="ECO:0000313" key="6">
    <source>
        <dbReference type="Proteomes" id="UP000078541"/>
    </source>
</evidence>
<keyword evidence="2" id="KW-0274">FAD</keyword>
<dbReference type="PROSITE" id="PS00623">
    <property type="entry name" value="GMC_OXRED_1"/>
    <property type="match status" value="1"/>
</dbReference>
<evidence type="ECO:0000256" key="1">
    <source>
        <dbReference type="ARBA" id="ARBA00010790"/>
    </source>
</evidence>